<comment type="caution">
    <text evidence="1">The sequence shown here is derived from an EMBL/GenBank/DDBJ whole genome shotgun (WGS) entry which is preliminary data.</text>
</comment>
<accession>A0ACC2WG47</accession>
<protein>
    <submittedName>
        <fullName evidence="1">Uncharacterized protein</fullName>
    </submittedName>
</protein>
<organism evidence="1 2">
    <name type="scientific">Naganishia adeliensis</name>
    <dbReference type="NCBI Taxonomy" id="92952"/>
    <lineage>
        <taxon>Eukaryota</taxon>
        <taxon>Fungi</taxon>
        <taxon>Dikarya</taxon>
        <taxon>Basidiomycota</taxon>
        <taxon>Agaricomycotina</taxon>
        <taxon>Tremellomycetes</taxon>
        <taxon>Filobasidiales</taxon>
        <taxon>Filobasidiaceae</taxon>
        <taxon>Naganishia</taxon>
    </lineage>
</organism>
<proteinExistence type="predicted"/>
<dbReference type="Proteomes" id="UP001230649">
    <property type="component" value="Unassembled WGS sequence"/>
</dbReference>
<gene>
    <name evidence="1" type="ORF">QFC20_003261</name>
</gene>
<evidence type="ECO:0000313" key="2">
    <source>
        <dbReference type="Proteomes" id="UP001230649"/>
    </source>
</evidence>
<name>A0ACC2WG47_9TREE</name>
<sequence length="105" mass="11885">MRADQENGSIDEGADGKTTPPYQSKGNTPTSIRQITKRLGEETFEHGIFKGKSLSLAKKVREESPGGPFPVRASYVSCYRPMYEEQIPEVWVHLLPLMRSFMRPI</sequence>
<reference evidence="1" key="1">
    <citation type="submission" date="2023-04" db="EMBL/GenBank/DDBJ databases">
        <title>Draft Genome sequencing of Naganishia species isolated from polar environments using Oxford Nanopore Technology.</title>
        <authorList>
            <person name="Leo P."/>
            <person name="Venkateswaran K."/>
        </authorList>
    </citation>
    <scope>NUCLEOTIDE SEQUENCE</scope>
    <source>
        <strain evidence="1">MNA-CCFEE 5262</strain>
    </source>
</reference>
<keyword evidence="2" id="KW-1185">Reference proteome</keyword>
<evidence type="ECO:0000313" key="1">
    <source>
        <dbReference type="EMBL" id="KAJ9109517.1"/>
    </source>
</evidence>
<dbReference type="EMBL" id="JASBWS010000029">
    <property type="protein sequence ID" value="KAJ9109517.1"/>
    <property type="molecule type" value="Genomic_DNA"/>
</dbReference>